<dbReference type="Gene3D" id="1.10.1670.10">
    <property type="entry name" value="Helix-hairpin-Helix base-excision DNA repair enzymes (C-terminal)"/>
    <property type="match status" value="1"/>
</dbReference>
<dbReference type="FunFam" id="1.10.340.30:FF:000001">
    <property type="entry name" value="Endonuclease III"/>
    <property type="match status" value="1"/>
</dbReference>
<evidence type="ECO:0000256" key="7">
    <source>
        <dbReference type="ARBA" id="ARBA00023004"/>
    </source>
</evidence>
<dbReference type="GO" id="GO:0046872">
    <property type="term" value="F:metal ion binding"/>
    <property type="evidence" value="ECO:0007669"/>
    <property type="project" value="UniProtKB-KW"/>
</dbReference>
<feature type="domain" description="HhH-GPD" evidence="12">
    <location>
        <begin position="15"/>
        <end position="162"/>
    </location>
</feature>
<dbReference type="PANTHER" id="PTHR43286">
    <property type="entry name" value="ENDONUCLEASE III-LIKE PROTEIN 1"/>
    <property type="match status" value="1"/>
</dbReference>
<dbReference type="InterPro" id="IPR000445">
    <property type="entry name" value="HhH_motif"/>
</dbReference>
<keyword evidence="13" id="KW-0255">Endonuclease</keyword>
<evidence type="ECO:0000256" key="3">
    <source>
        <dbReference type="ARBA" id="ARBA00022485"/>
    </source>
</evidence>
<keyword evidence="4" id="KW-0479">Metal-binding</keyword>
<dbReference type="PIRSF" id="PIRSF001435">
    <property type="entry name" value="Nth"/>
    <property type="match status" value="1"/>
</dbReference>
<evidence type="ECO:0000256" key="6">
    <source>
        <dbReference type="ARBA" id="ARBA00022801"/>
    </source>
</evidence>
<keyword evidence="9" id="KW-0234">DNA repair</keyword>
<dbReference type="InterPro" id="IPR003651">
    <property type="entry name" value="Endonuclease3_FeS-loop_motif"/>
</dbReference>
<dbReference type="GO" id="GO:0003906">
    <property type="term" value="F:DNA-(apurinic or apyrimidinic site) endonuclease activity"/>
    <property type="evidence" value="ECO:0007669"/>
    <property type="project" value="TreeGrafter"/>
</dbReference>
<dbReference type="Gene3D" id="1.10.340.30">
    <property type="entry name" value="Hypothetical protein, domain 2"/>
    <property type="match status" value="1"/>
</dbReference>
<dbReference type="SUPFAM" id="SSF48150">
    <property type="entry name" value="DNA-glycosylase"/>
    <property type="match status" value="1"/>
</dbReference>
<dbReference type="Pfam" id="PF00633">
    <property type="entry name" value="HHH"/>
    <property type="match status" value="1"/>
</dbReference>
<evidence type="ECO:0000256" key="2">
    <source>
        <dbReference type="ARBA" id="ARBA00008343"/>
    </source>
</evidence>
<reference evidence="13" key="1">
    <citation type="submission" date="2019-03" db="EMBL/GenBank/DDBJ databases">
        <title>Lake Tanganyika Metagenome-Assembled Genomes (MAGs).</title>
        <authorList>
            <person name="Tran P."/>
        </authorList>
    </citation>
    <scope>NUCLEOTIDE SEQUENCE</scope>
    <source>
        <strain evidence="13">K_DeepCast_150m_m2_040</strain>
    </source>
</reference>
<evidence type="ECO:0000256" key="11">
    <source>
        <dbReference type="ARBA" id="ARBA00023295"/>
    </source>
</evidence>
<dbReference type="PROSITE" id="PS01155">
    <property type="entry name" value="ENDONUCLEASE_III_2"/>
    <property type="match status" value="1"/>
</dbReference>
<keyword evidence="6" id="KW-0378">Hydrolase</keyword>
<dbReference type="AlphaFoldDB" id="A0A937XGW2"/>
<dbReference type="GO" id="GO:0003677">
    <property type="term" value="F:DNA binding"/>
    <property type="evidence" value="ECO:0007669"/>
    <property type="project" value="InterPro"/>
</dbReference>
<keyword evidence="11" id="KW-0326">Glycosidase</keyword>
<dbReference type="InterPro" id="IPR011257">
    <property type="entry name" value="DNA_glycosylase"/>
</dbReference>
<organism evidence="13 14">
    <name type="scientific">candidate division WOR-3 bacterium</name>
    <dbReference type="NCBI Taxonomy" id="2052148"/>
    <lineage>
        <taxon>Bacteria</taxon>
        <taxon>Bacteria division WOR-3</taxon>
    </lineage>
</organism>
<sequence>MPQPDPFRILVSAVLSTRTQDPVTAAASARLFSRAADPRTLSHLNPTRIQKLIYPVGFYRTKARLLPRLARMLVERWDEEVPRTMAELLELPGVGRKVASIVLSHGYGLPAIAVDTHVQRISNRLDLVRTRRPTDTEVGLMAILPRHAWKDMNHLLVALGQTICRPRQPLCSACPLSRLCPRRGVPREKSK</sequence>
<dbReference type="PANTHER" id="PTHR43286:SF1">
    <property type="entry name" value="ENDONUCLEASE III-LIKE PROTEIN 1"/>
    <property type="match status" value="1"/>
</dbReference>
<dbReference type="InterPro" id="IPR003265">
    <property type="entry name" value="HhH-GPD_domain"/>
</dbReference>
<keyword evidence="3" id="KW-0004">4Fe-4S</keyword>
<dbReference type="GO" id="GO:0016829">
    <property type="term" value="F:lyase activity"/>
    <property type="evidence" value="ECO:0007669"/>
    <property type="project" value="UniProtKB-KW"/>
</dbReference>
<dbReference type="InterPro" id="IPR004036">
    <property type="entry name" value="Endonuclease-III-like_CS2"/>
</dbReference>
<dbReference type="SMART" id="SM00478">
    <property type="entry name" value="ENDO3c"/>
    <property type="match status" value="1"/>
</dbReference>
<evidence type="ECO:0000256" key="8">
    <source>
        <dbReference type="ARBA" id="ARBA00023014"/>
    </source>
</evidence>
<keyword evidence="7" id="KW-0408">Iron</keyword>
<protein>
    <submittedName>
        <fullName evidence="13">Endonuclease III</fullName>
    </submittedName>
</protein>
<name>A0A937XGW2_UNCW3</name>
<keyword evidence="8" id="KW-0411">Iron-sulfur</keyword>
<dbReference type="InterPro" id="IPR023170">
    <property type="entry name" value="HhH_base_excis_C"/>
</dbReference>
<proteinExistence type="inferred from homology"/>
<dbReference type="GO" id="GO:0000703">
    <property type="term" value="F:oxidized pyrimidine nucleobase lesion DNA N-glycosylase activity"/>
    <property type="evidence" value="ECO:0007669"/>
    <property type="project" value="TreeGrafter"/>
</dbReference>
<keyword evidence="10" id="KW-0456">Lyase</keyword>
<evidence type="ECO:0000313" key="13">
    <source>
        <dbReference type="EMBL" id="MBM3332867.1"/>
    </source>
</evidence>
<gene>
    <name evidence="13" type="ORF">FJY68_13635</name>
</gene>
<comment type="similarity">
    <text evidence="2">Belongs to the Nth/MutY family.</text>
</comment>
<evidence type="ECO:0000256" key="9">
    <source>
        <dbReference type="ARBA" id="ARBA00023204"/>
    </source>
</evidence>
<dbReference type="Proteomes" id="UP000779900">
    <property type="component" value="Unassembled WGS sequence"/>
</dbReference>
<keyword evidence="13" id="KW-0540">Nuclease</keyword>
<dbReference type="SMART" id="SM00525">
    <property type="entry name" value="FES"/>
    <property type="match status" value="1"/>
</dbReference>
<evidence type="ECO:0000256" key="1">
    <source>
        <dbReference type="ARBA" id="ARBA00001966"/>
    </source>
</evidence>
<evidence type="ECO:0000256" key="4">
    <source>
        <dbReference type="ARBA" id="ARBA00022723"/>
    </source>
</evidence>
<evidence type="ECO:0000313" key="14">
    <source>
        <dbReference type="Proteomes" id="UP000779900"/>
    </source>
</evidence>
<dbReference type="Pfam" id="PF00730">
    <property type="entry name" value="HhH-GPD"/>
    <property type="match status" value="1"/>
</dbReference>
<evidence type="ECO:0000256" key="5">
    <source>
        <dbReference type="ARBA" id="ARBA00022763"/>
    </source>
</evidence>
<keyword evidence="5" id="KW-0227">DNA damage</keyword>
<evidence type="ECO:0000259" key="12">
    <source>
        <dbReference type="SMART" id="SM00478"/>
    </source>
</evidence>
<dbReference type="CDD" id="cd00056">
    <property type="entry name" value="ENDO3c"/>
    <property type="match status" value="1"/>
</dbReference>
<dbReference type="EMBL" id="VGIR01000157">
    <property type="protein sequence ID" value="MBM3332867.1"/>
    <property type="molecule type" value="Genomic_DNA"/>
</dbReference>
<comment type="caution">
    <text evidence="13">The sequence shown here is derived from an EMBL/GenBank/DDBJ whole genome shotgun (WGS) entry which is preliminary data.</text>
</comment>
<dbReference type="GO" id="GO:0051539">
    <property type="term" value="F:4 iron, 4 sulfur cluster binding"/>
    <property type="evidence" value="ECO:0007669"/>
    <property type="project" value="UniProtKB-KW"/>
</dbReference>
<dbReference type="GO" id="GO:0006289">
    <property type="term" value="P:nucleotide-excision repair"/>
    <property type="evidence" value="ECO:0007669"/>
    <property type="project" value="TreeGrafter"/>
</dbReference>
<comment type="cofactor">
    <cofactor evidence="1">
        <name>[4Fe-4S] cluster</name>
        <dbReference type="ChEBI" id="CHEBI:49883"/>
    </cofactor>
</comment>
<evidence type="ECO:0000256" key="10">
    <source>
        <dbReference type="ARBA" id="ARBA00023239"/>
    </source>
</evidence>
<dbReference type="GO" id="GO:0006285">
    <property type="term" value="P:base-excision repair, AP site formation"/>
    <property type="evidence" value="ECO:0007669"/>
    <property type="project" value="TreeGrafter"/>
</dbReference>
<accession>A0A937XGW2</accession>